<dbReference type="InterPro" id="IPR029044">
    <property type="entry name" value="Nucleotide-diphossugar_trans"/>
</dbReference>
<proteinExistence type="predicted"/>
<dbReference type="EMBL" id="AQRC01000002">
    <property type="protein sequence ID" value="KFE36167.1"/>
    <property type="molecule type" value="Genomic_DNA"/>
</dbReference>
<dbReference type="PANTHER" id="PTHR22916:SF3">
    <property type="entry name" value="UDP-GLCNAC:BETAGAL BETA-1,3-N-ACETYLGLUCOSAMINYLTRANSFERASE-LIKE PROTEIN 1"/>
    <property type="match status" value="1"/>
</dbReference>
<sequence>MAEITVLLPIHNGAVYLDETLQSLRRQSFANFEVLCIDDCSTDDSAQIVHLHAKEDSRFIYLHTGTNLGSAPKAVNFAAPKASGQWFVYSSQDDLFSEDWLEKMHARALRTGADAVLPDVLFYHADGTEDRKIVGYHNDRSAIISGRDAFVASLDWSISGNALWPISFLKGRGFDDFGAFADEYTVRRFFLGCSKVAFCDGVFYYRQDNAAAITKRPSKGLLDVPDTCLRLWYMIVDNEFGADVHGPFALRTVRAAIRAQALLVNNPDLSVNAHRVEDTWHSMHSSARFQASLASVAAHPKHRMRALIYRPAARSLMWFRTLASISAFFSRRRRAK</sequence>
<keyword evidence="2" id="KW-0808">Transferase</keyword>
<accession>A0A085TZM0</accession>
<dbReference type="Gene3D" id="3.90.550.10">
    <property type="entry name" value="Spore Coat Polysaccharide Biosynthesis Protein SpsA, Chain A"/>
    <property type="match status" value="1"/>
</dbReference>
<reference evidence="3" key="1">
    <citation type="submission" date="2013-04" db="EMBL/GenBank/DDBJ databases">
        <title>Thioclava sp. 13D2W-2 Genome Sequencing.</title>
        <authorList>
            <person name="Lai Q."/>
            <person name="Li G."/>
            <person name="Shao Z."/>
        </authorList>
    </citation>
    <scope>NUCLEOTIDE SEQUENCE [LARGE SCALE GENOMIC DNA]</scope>
    <source>
        <strain evidence="3">13D2W-2</strain>
    </source>
</reference>
<protein>
    <submittedName>
        <fullName evidence="2">Glycosyltransferase group 2 family protein</fullName>
    </submittedName>
</protein>
<dbReference type="Pfam" id="PF00535">
    <property type="entry name" value="Glycos_transf_2"/>
    <property type="match status" value="1"/>
</dbReference>
<dbReference type="OrthoDB" id="7816590at2"/>
<name>A0A085TZM0_9RHOB</name>
<keyword evidence="3" id="KW-1185">Reference proteome</keyword>
<dbReference type="AlphaFoldDB" id="A0A085TZM0"/>
<evidence type="ECO:0000259" key="1">
    <source>
        <dbReference type="Pfam" id="PF00535"/>
    </source>
</evidence>
<dbReference type="GO" id="GO:0016758">
    <property type="term" value="F:hexosyltransferase activity"/>
    <property type="evidence" value="ECO:0007669"/>
    <property type="project" value="UniProtKB-ARBA"/>
</dbReference>
<dbReference type="PANTHER" id="PTHR22916">
    <property type="entry name" value="GLYCOSYLTRANSFERASE"/>
    <property type="match status" value="1"/>
</dbReference>
<dbReference type="eggNOG" id="COG1215">
    <property type="taxonomic scope" value="Bacteria"/>
</dbReference>
<dbReference type="STRING" id="1317124.DW2_02614"/>
<dbReference type="CDD" id="cd00761">
    <property type="entry name" value="Glyco_tranf_GTA_type"/>
    <property type="match status" value="1"/>
</dbReference>
<feature type="domain" description="Glycosyltransferase 2-like" evidence="1">
    <location>
        <begin position="5"/>
        <end position="133"/>
    </location>
</feature>
<dbReference type="RefSeq" id="WP_038143563.1">
    <property type="nucleotide sequence ID" value="NZ_AQRC01000002.1"/>
</dbReference>
<dbReference type="SUPFAM" id="SSF53448">
    <property type="entry name" value="Nucleotide-diphospho-sugar transferases"/>
    <property type="match status" value="1"/>
</dbReference>
<evidence type="ECO:0000313" key="3">
    <source>
        <dbReference type="Proteomes" id="UP000028607"/>
    </source>
</evidence>
<evidence type="ECO:0000313" key="2">
    <source>
        <dbReference type="EMBL" id="KFE36167.1"/>
    </source>
</evidence>
<dbReference type="Proteomes" id="UP000028607">
    <property type="component" value="Unassembled WGS sequence"/>
</dbReference>
<gene>
    <name evidence="2" type="ORF">DW2_02614</name>
</gene>
<comment type="caution">
    <text evidence="2">The sequence shown here is derived from an EMBL/GenBank/DDBJ whole genome shotgun (WGS) entry which is preliminary data.</text>
</comment>
<reference evidence="2 3" key="2">
    <citation type="journal article" date="2015" name="Antonie Van Leeuwenhoek">
        <title>Thioclava indica sp. nov., isolated from surface seawater of the Indian Ocean.</title>
        <authorList>
            <person name="Liu Y."/>
            <person name="Lai Q."/>
            <person name="Du J."/>
            <person name="Xu H."/>
            <person name="Jiang L."/>
            <person name="Shao Z."/>
        </authorList>
    </citation>
    <scope>NUCLEOTIDE SEQUENCE [LARGE SCALE GENOMIC DNA]</scope>
    <source>
        <strain evidence="2 3">13D2W-2</strain>
    </source>
</reference>
<dbReference type="InterPro" id="IPR001173">
    <property type="entry name" value="Glyco_trans_2-like"/>
</dbReference>
<organism evidence="2 3">
    <name type="scientific">Thioclava atlantica</name>
    <dbReference type="NCBI Taxonomy" id="1317124"/>
    <lineage>
        <taxon>Bacteria</taxon>
        <taxon>Pseudomonadati</taxon>
        <taxon>Pseudomonadota</taxon>
        <taxon>Alphaproteobacteria</taxon>
        <taxon>Rhodobacterales</taxon>
        <taxon>Paracoccaceae</taxon>
        <taxon>Thioclava</taxon>
    </lineage>
</organism>